<dbReference type="Proteomes" id="UP000232453">
    <property type="component" value="Unassembled WGS sequence"/>
</dbReference>
<dbReference type="EMBL" id="PHUJ01000003">
    <property type="protein sequence ID" value="PKB30208.1"/>
    <property type="molecule type" value="Genomic_DNA"/>
</dbReference>
<dbReference type="AlphaFoldDB" id="A0AA44UMM6"/>
<feature type="compositionally biased region" description="Basic and acidic residues" evidence="1">
    <location>
        <begin position="181"/>
        <end position="212"/>
    </location>
</feature>
<dbReference type="RefSeq" id="WP_157818291.1">
    <property type="nucleotide sequence ID" value="NZ_PHUJ01000003.1"/>
</dbReference>
<reference evidence="2 3" key="1">
    <citation type="submission" date="2017-11" db="EMBL/GenBank/DDBJ databases">
        <title>Sequencing the genomes of 1000 actinobacteria strains.</title>
        <authorList>
            <person name="Klenk H.-P."/>
        </authorList>
    </citation>
    <scope>NUCLEOTIDE SEQUENCE [LARGE SCALE GENOMIC DNA]</scope>
    <source>
        <strain evidence="2 3">DSM 44104</strain>
    </source>
</reference>
<comment type="caution">
    <text evidence="2">The sequence shown here is derived from an EMBL/GenBank/DDBJ whole genome shotgun (WGS) entry which is preliminary data.</text>
</comment>
<gene>
    <name evidence="2" type="ORF">ATL51_1867</name>
</gene>
<protein>
    <submittedName>
        <fullName evidence="2">Uncharacterized protein</fullName>
    </submittedName>
</protein>
<organism evidence="2 3">
    <name type="scientific">Pseudonocardia alni</name>
    <name type="common">Amycolata alni</name>
    <dbReference type="NCBI Taxonomy" id="33907"/>
    <lineage>
        <taxon>Bacteria</taxon>
        <taxon>Bacillati</taxon>
        <taxon>Actinomycetota</taxon>
        <taxon>Actinomycetes</taxon>
        <taxon>Pseudonocardiales</taxon>
        <taxon>Pseudonocardiaceae</taxon>
        <taxon>Pseudonocardia</taxon>
    </lineage>
</organism>
<sequence>MSERYEMWTPAQAVDRLAADLPGGRTDAEQVVASYLRDATGVHGRPSLGWRLDEFDLDDACARFGWVDFAGGETVAQARARADAAAVAALRQARGTSAITERDRLAGLHSDAEMWGYRAHRVGLDELTNTTGCDPQPRLVTVAREGRERSHREAVAAHDARVAAAEAAATATALTGQHQDQNNRDQEDDVHTPNDRPPAEIEEPGDRERVLAEGHGASVGGMWLTPDETAEDGVRPLTEAEARRFSDLVRASQAEAVADQLDDAPAPGRAPSGDGDGAGWER</sequence>
<evidence type="ECO:0000313" key="2">
    <source>
        <dbReference type="EMBL" id="PKB30208.1"/>
    </source>
</evidence>
<feature type="region of interest" description="Disordered" evidence="1">
    <location>
        <begin position="170"/>
        <end position="239"/>
    </location>
</feature>
<evidence type="ECO:0000313" key="3">
    <source>
        <dbReference type="Proteomes" id="UP000232453"/>
    </source>
</evidence>
<proteinExistence type="predicted"/>
<name>A0AA44UMM6_PSEA5</name>
<accession>A0AA44UMM6</accession>
<evidence type="ECO:0000256" key="1">
    <source>
        <dbReference type="SAM" id="MobiDB-lite"/>
    </source>
</evidence>
<feature type="region of interest" description="Disordered" evidence="1">
    <location>
        <begin position="254"/>
        <end position="282"/>
    </location>
</feature>